<evidence type="ECO:0000256" key="1">
    <source>
        <dbReference type="ARBA" id="ARBA00004245"/>
    </source>
</evidence>
<dbReference type="RefSeq" id="XP_019028710.1">
    <property type="nucleotide sequence ID" value="XM_019179354.1"/>
</dbReference>
<dbReference type="GO" id="GO:0000226">
    <property type="term" value="P:microtubule cytoskeleton organization"/>
    <property type="evidence" value="ECO:0007669"/>
    <property type="project" value="TreeGrafter"/>
</dbReference>
<dbReference type="EMBL" id="AWGH01000032">
    <property type="protein sequence ID" value="ODN86333.1"/>
    <property type="molecule type" value="Genomic_DNA"/>
</dbReference>
<keyword evidence="5" id="KW-0547">Nucleotide-binding</keyword>
<evidence type="ECO:0000256" key="8">
    <source>
        <dbReference type="ARBA" id="ARBA00023175"/>
    </source>
</evidence>
<accession>A0A1E3ICJ2</accession>
<evidence type="ECO:0000313" key="10">
    <source>
        <dbReference type="EMBL" id="ODN86333.1"/>
    </source>
</evidence>
<evidence type="ECO:0000313" key="11">
    <source>
        <dbReference type="Proteomes" id="UP000094819"/>
    </source>
</evidence>
<name>A0A1E3ICJ2_9TREE</name>
<dbReference type="GO" id="GO:0035974">
    <property type="term" value="C:meiotic spindle pole body"/>
    <property type="evidence" value="ECO:0007669"/>
    <property type="project" value="TreeGrafter"/>
</dbReference>
<keyword evidence="11" id="KW-1185">Reference proteome</keyword>
<dbReference type="GeneID" id="30196563"/>
<evidence type="ECO:0000256" key="6">
    <source>
        <dbReference type="ARBA" id="ARBA00022840"/>
    </source>
</evidence>
<evidence type="ECO:0000256" key="2">
    <source>
        <dbReference type="ARBA" id="ARBA00022448"/>
    </source>
</evidence>
<keyword evidence="8" id="KW-0505">Motor protein</keyword>
<dbReference type="AlphaFoldDB" id="A0A1E3ICJ2"/>
<gene>
    <name evidence="10" type="ORF">L198_07352</name>
</gene>
<reference evidence="10 11" key="1">
    <citation type="submission" date="2016-06" db="EMBL/GenBank/DDBJ databases">
        <title>Evolution of pathogenesis and genome organization in the Tremellales.</title>
        <authorList>
            <person name="Cuomo C."/>
            <person name="Litvintseva A."/>
            <person name="Heitman J."/>
            <person name="Chen Y."/>
            <person name="Sun S."/>
            <person name="Springer D."/>
            <person name="Dromer F."/>
            <person name="Young S."/>
            <person name="Zeng Q."/>
            <person name="Chapman S."/>
            <person name="Gujja S."/>
            <person name="Saif S."/>
            <person name="Birren B."/>
        </authorList>
    </citation>
    <scope>NUCLEOTIDE SEQUENCE [LARGE SCALE GENOMIC DNA]</scope>
    <source>
        <strain evidence="10 11">CBS 7118</strain>
    </source>
</reference>
<dbReference type="OrthoDB" id="27603at2759"/>
<keyword evidence="9" id="KW-0206">Cytoskeleton</keyword>
<evidence type="ECO:0000256" key="9">
    <source>
        <dbReference type="ARBA" id="ARBA00023212"/>
    </source>
</evidence>
<dbReference type="Pfam" id="PF05783">
    <property type="entry name" value="DLIC"/>
    <property type="match status" value="2"/>
</dbReference>
<dbReference type="PANTHER" id="PTHR12688:SF0">
    <property type="entry name" value="DYNEIN LIGHT INTERMEDIATE CHAIN"/>
    <property type="match status" value="1"/>
</dbReference>
<dbReference type="InterPro" id="IPR022780">
    <property type="entry name" value="Dynein_light_int_chain"/>
</dbReference>
<proteinExistence type="predicted"/>
<dbReference type="Proteomes" id="UP000094819">
    <property type="component" value="Unassembled WGS sequence"/>
</dbReference>
<keyword evidence="6" id="KW-0067">ATP-binding</keyword>
<protein>
    <submittedName>
        <fullName evidence="10">Uncharacterized protein</fullName>
    </submittedName>
</protein>
<sequence>MDWAARRMSCGNWGGQILEERCTPGGDLFGAVALGILSSFVASEPVEAGPQCSARNVSLRYCRRHSPGLDETTVNLQNLSTWLSWVETWASEAGERSEVEELHERLPSHLQHYTELSPAIVGTTTYTVVGPLLPLGSGTSAPREFLSLWFAKTDRMDSSAEDVGVKGGHWGERTDRAQHALRTVYLGYGAALFYIDPTRSTTYALLKSYLLPRLYTVPPPPNPSTASPNTVTTPAMVGSTKFPFNCQADVLDRDAVMIPSGWVS</sequence>
<keyword evidence="3" id="KW-0963">Cytoplasm</keyword>
<dbReference type="GO" id="GO:0005874">
    <property type="term" value="C:microtubule"/>
    <property type="evidence" value="ECO:0007669"/>
    <property type="project" value="UniProtKB-KW"/>
</dbReference>
<dbReference type="GO" id="GO:0005524">
    <property type="term" value="F:ATP binding"/>
    <property type="evidence" value="ECO:0007669"/>
    <property type="project" value="UniProtKB-KW"/>
</dbReference>
<keyword evidence="4" id="KW-0493">Microtubule</keyword>
<dbReference type="GO" id="GO:0045504">
    <property type="term" value="F:dynein heavy chain binding"/>
    <property type="evidence" value="ECO:0007669"/>
    <property type="project" value="TreeGrafter"/>
</dbReference>
<comment type="subcellular location">
    <subcellularLocation>
        <location evidence="1">Cytoplasm</location>
        <location evidence="1">Cytoskeleton</location>
    </subcellularLocation>
</comment>
<keyword evidence="7" id="KW-0243">Dynein</keyword>
<keyword evidence="2" id="KW-0813">Transport</keyword>
<dbReference type="GO" id="GO:0007018">
    <property type="term" value="P:microtubule-based movement"/>
    <property type="evidence" value="ECO:0007669"/>
    <property type="project" value="InterPro"/>
</dbReference>
<evidence type="ECO:0000256" key="3">
    <source>
        <dbReference type="ARBA" id="ARBA00022490"/>
    </source>
</evidence>
<evidence type="ECO:0000256" key="4">
    <source>
        <dbReference type="ARBA" id="ARBA00022701"/>
    </source>
</evidence>
<dbReference type="InterPro" id="IPR008467">
    <property type="entry name" value="Dynein1_light_intermed_chain"/>
</dbReference>
<comment type="caution">
    <text evidence="10">The sequence shown here is derived from an EMBL/GenBank/DDBJ whole genome shotgun (WGS) entry which is preliminary data.</text>
</comment>
<dbReference type="PANTHER" id="PTHR12688">
    <property type="entry name" value="DYNEIN LIGHT INTERMEDIATE CHAIN"/>
    <property type="match status" value="1"/>
</dbReference>
<evidence type="ECO:0000256" key="7">
    <source>
        <dbReference type="ARBA" id="ARBA00023017"/>
    </source>
</evidence>
<dbReference type="GO" id="GO:0005868">
    <property type="term" value="C:cytoplasmic dynein complex"/>
    <property type="evidence" value="ECO:0007669"/>
    <property type="project" value="InterPro"/>
</dbReference>
<evidence type="ECO:0000256" key="5">
    <source>
        <dbReference type="ARBA" id="ARBA00022741"/>
    </source>
</evidence>
<organism evidence="10 11">
    <name type="scientific">Cryptococcus wingfieldii CBS 7118</name>
    <dbReference type="NCBI Taxonomy" id="1295528"/>
    <lineage>
        <taxon>Eukaryota</taxon>
        <taxon>Fungi</taxon>
        <taxon>Dikarya</taxon>
        <taxon>Basidiomycota</taxon>
        <taxon>Agaricomycotina</taxon>
        <taxon>Tremellomycetes</taxon>
        <taxon>Tremellales</taxon>
        <taxon>Cryptococcaceae</taxon>
        <taxon>Cryptococcus</taxon>
    </lineage>
</organism>